<evidence type="ECO:0000313" key="2">
    <source>
        <dbReference type="EMBL" id="MCD7452436.1"/>
    </source>
</evidence>
<feature type="compositionally biased region" description="Basic and acidic residues" evidence="1">
    <location>
        <begin position="74"/>
        <end position="100"/>
    </location>
</feature>
<accession>A0ABS8S085</accession>
<dbReference type="EMBL" id="JACEIK010000207">
    <property type="protein sequence ID" value="MCD7452436.1"/>
    <property type="molecule type" value="Genomic_DNA"/>
</dbReference>
<name>A0ABS8S085_DATST</name>
<keyword evidence="3" id="KW-1185">Reference proteome</keyword>
<organism evidence="2 3">
    <name type="scientific">Datura stramonium</name>
    <name type="common">Jimsonweed</name>
    <name type="synonym">Common thornapple</name>
    <dbReference type="NCBI Taxonomy" id="4076"/>
    <lineage>
        <taxon>Eukaryota</taxon>
        <taxon>Viridiplantae</taxon>
        <taxon>Streptophyta</taxon>
        <taxon>Embryophyta</taxon>
        <taxon>Tracheophyta</taxon>
        <taxon>Spermatophyta</taxon>
        <taxon>Magnoliopsida</taxon>
        <taxon>eudicotyledons</taxon>
        <taxon>Gunneridae</taxon>
        <taxon>Pentapetalae</taxon>
        <taxon>asterids</taxon>
        <taxon>lamiids</taxon>
        <taxon>Solanales</taxon>
        <taxon>Solanaceae</taxon>
        <taxon>Solanoideae</taxon>
        <taxon>Datureae</taxon>
        <taxon>Datura</taxon>
    </lineage>
</organism>
<proteinExistence type="predicted"/>
<protein>
    <submittedName>
        <fullName evidence="2">Uncharacterized protein</fullName>
    </submittedName>
</protein>
<comment type="caution">
    <text evidence="2">The sequence shown here is derived from an EMBL/GenBank/DDBJ whole genome shotgun (WGS) entry which is preliminary data.</text>
</comment>
<dbReference type="Proteomes" id="UP000823775">
    <property type="component" value="Unassembled WGS sequence"/>
</dbReference>
<evidence type="ECO:0000256" key="1">
    <source>
        <dbReference type="SAM" id="MobiDB-lite"/>
    </source>
</evidence>
<feature type="region of interest" description="Disordered" evidence="1">
    <location>
        <begin position="58"/>
        <end position="110"/>
    </location>
</feature>
<gene>
    <name evidence="2" type="ORF">HAX54_016543</name>
</gene>
<evidence type="ECO:0000313" key="3">
    <source>
        <dbReference type="Proteomes" id="UP000823775"/>
    </source>
</evidence>
<sequence>MSGYQLLQFYTTSRVSRLGLLARPFVPPFVRRYSKENYQHHAEEKAPTTAEEFIRVAEEMAEERKQQGVSSAQTEDKAQNDMKEAATTSDKKGNDSDDLLKSNPQSQISS</sequence>
<reference evidence="2 3" key="1">
    <citation type="journal article" date="2021" name="BMC Genomics">
        <title>Datura genome reveals duplications of psychoactive alkaloid biosynthetic genes and high mutation rate following tissue culture.</title>
        <authorList>
            <person name="Rajewski A."/>
            <person name="Carter-House D."/>
            <person name="Stajich J."/>
            <person name="Litt A."/>
        </authorList>
    </citation>
    <scope>NUCLEOTIDE SEQUENCE [LARGE SCALE GENOMIC DNA]</scope>
    <source>
        <strain evidence="2">AR-01</strain>
    </source>
</reference>